<gene>
    <name evidence="1" type="ORF">FKV68_23255</name>
</gene>
<dbReference type="AlphaFoldDB" id="A0A859QLY3"/>
<evidence type="ECO:0000313" key="1">
    <source>
        <dbReference type="EMBL" id="QLL64355.1"/>
    </source>
</evidence>
<geneLocation type="plasmid" evidence="2">
    <name>pemeittgr7b</name>
</geneLocation>
<sequence length="75" mass="8325">MARSKEHIDNLLRLRQELVERRRAVASNSEPGEIVATAKGVIEFQMSIEAIDRAIDDERRLHGAPVPRLGGAPNP</sequence>
<keyword evidence="2" id="KW-1185">Reference proteome</keyword>
<dbReference type="Proteomes" id="UP000510721">
    <property type="component" value="Plasmid pEmeITTGR7b"/>
</dbReference>
<name>A0A859QLY3_9HYPH</name>
<reference evidence="1 2" key="1">
    <citation type="submission" date="2019-06" db="EMBL/GenBank/DDBJ databases">
        <title>Complete genome sequence of Ensifer mexicanus ITTG R7 isolated from nodules of Acacia angustissima (Mill.) Kuntze.</title>
        <authorList>
            <person name="Rincon-Rosales R."/>
            <person name="Rogel M.A."/>
            <person name="Guerrero G."/>
            <person name="Rincon-Molina C.I."/>
            <person name="Lopez-Lopez A."/>
            <person name="Martinez-Romero E."/>
        </authorList>
    </citation>
    <scope>NUCLEOTIDE SEQUENCE [LARGE SCALE GENOMIC DNA]</scope>
    <source>
        <strain evidence="1 2">ITTG R7</strain>
        <plasmid evidence="2">pemeittgr7b</plasmid>
    </source>
</reference>
<keyword evidence="1" id="KW-0614">Plasmid</keyword>
<accession>A0A859QLY3</accession>
<protein>
    <submittedName>
        <fullName evidence="1">Uncharacterized protein</fullName>
    </submittedName>
</protein>
<proteinExistence type="predicted"/>
<evidence type="ECO:0000313" key="2">
    <source>
        <dbReference type="Proteomes" id="UP000510721"/>
    </source>
</evidence>
<dbReference type="RefSeq" id="WP_180942235.1">
    <property type="nucleotide sequence ID" value="NZ_CP041240.1"/>
</dbReference>
<organism evidence="1 2">
    <name type="scientific">Sinorhizobium mexicanum</name>
    <dbReference type="NCBI Taxonomy" id="375549"/>
    <lineage>
        <taxon>Bacteria</taxon>
        <taxon>Pseudomonadati</taxon>
        <taxon>Pseudomonadota</taxon>
        <taxon>Alphaproteobacteria</taxon>
        <taxon>Hyphomicrobiales</taxon>
        <taxon>Rhizobiaceae</taxon>
        <taxon>Sinorhizobium/Ensifer group</taxon>
        <taxon>Sinorhizobium</taxon>
    </lineage>
</organism>
<dbReference type="KEGG" id="emx:FKV68_23255"/>
<dbReference type="EMBL" id="CP041240">
    <property type="protein sequence ID" value="QLL64355.1"/>
    <property type="molecule type" value="Genomic_DNA"/>
</dbReference>